<gene>
    <name evidence="1" type="ORF">TWF481_000723</name>
</gene>
<sequence length="369" mass="42859">MFWNQIFSSGDKTEKAFPFLSLPRELRDEVYSYILLLDVPEEPFSVPVPLFNHPVAETSLLYVNRQIHDEAAEFLYSRNTFSIQIVVQGGLSHSFIPVGSDEHEDVTGYRFFSEYSSVWERFCHNAFLPYGFHEFSEARAYEVARNPSIITCETHDPNSRAPPIPALRHCRHFRNLQINILDFKRPRLLRHPLTVPDYIRSEMQTTYQPLVHHLKPILSSAGEHLNVAINIVSIEHTMQTGRNVVDELPYWKKYAEGRALRPSTSHHSDQYYFPVYEDLLRMAWPFTTGPWKAKVKTPMDEVFGHRIQPILDHCNQNALLDRSIMEFKPYFLASGCSWVFKRGRRCVAKLYASDADGICRDIDGNIHKL</sequence>
<organism evidence="1 2">
    <name type="scientific">Arthrobotrys musiformis</name>
    <dbReference type="NCBI Taxonomy" id="47236"/>
    <lineage>
        <taxon>Eukaryota</taxon>
        <taxon>Fungi</taxon>
        <taxon>Dikarya</taxon>
        <taxon>Ascomycota</taxon>
        <taxon>Pezizomycotina</taxon>
        <taxon>Orbiliomycetes</taxon>
        <taxon>Orbiliales</taxon>
        <taxon>Orbiliaceae</taxon>
        <taxon>Arthrobotrys</taxon>
    </lineage>
</organism>
<comment type="caution">
    <text evidence="1">The sequence shown here is derived from an EMBL/GenBank/DDBJ whole genome shotgun (WGS) entry which is preliminary data.</text>
</comment>
<name>A0AAV9WPL0_9PEZI</name>
<evidence type="ECO:0000313" key="1">
    <source>
        <dbReference type="EMBL" id="KAK6511817.1"/>
    </source>
</evidence>
<dbReference type="EMBL" id="JAVHJL010000001">
    <property type="protein sequence ID" value="KAK6511817.1"/>
    <property type="molecule type" value="Genomic_DNA"/>
</dbReference>
<dbReference type="Proteomes" id="UP001370758">
    <property type="component" value="Unassembled WGS sequence"/>
</dbReference>
<evidence type="ECO:0000313" key="2">
    <source>
        <dbReference type="Proteomes" id="UP001370758"/>
    </source>
</evidence>
<protein>
    <submittedName>
        <fullName evidence="1">Uncharacterized protein</fullName>
    </submittedName>
</protein>
<dbReference type="AlphaFoldDB" id="A0AAV9WPL0"/>
<keyword evidence="2" id="KW-1185">Reference proteome</keyword>
<reference evidence="1 2" key="1">
    <citation type="submission" date="2023-08" db="EMBL/GenBank/DDBJ databases">
        <authorList>
            <person name="Palmer J.M."/>
        </authorList>
    </citation>
    <scope>NUCLEOTIDE SEQUENCE [LARGE SCALE GENOMIC DNA]</scope>
    <source>
        <strain evidence="1 2">TWF481</strain>
    </source>
</reference>
<accession>A0AAV9WPL0</accession>
<proteinExistence type="predicted"/>
<dbReference type="PANTHER" id="PTHR42085">
    <property type="entry name" value="F-BOX DOMAIN-CONTAINING PROTEIN"/>
    <property type="match status" value="1"/>
</dbReference>
<dbReference type="PANTHER" id="PTHR42085:SF8">
    <property type="entry name" value="F-BOX DOMAIN-CONTAINING PROTEIN"/>
    <property type="match status" value="1"/>
</dbReference>
<dbReference type="InterPro" id="IPR038883">
    <property type="entry name" value="AN11006-like"/>
</dbReference>